<organism evidence="5 6">
    <name type="scientific">Candidatus Coatesbacteria bacterium RBG_13_66_14</name>
    <dbReference type="NCBI Taxonomy" id="1817816"/>
    <lineage>
        <taxon>Bacteria</taxon>
        <taxon>Candidatus Coatesiibacteriota</taxon>
    </lineage>
</organism>
<evidence type="ECO:0000256" key="1">
    <source>
        <dbReference type="ARBA" id="ARBA00022737"/>
    </source>
</evidence>
<gene>
    <name evidence="5" type="ORF">A2Y64_01535</name>
</gene>
<feature type="repeat" description="TPR" evidence="3">
    <location>
        <begin position="220"/>
        <end position="253"/>
    </location>
</feature>
<dbReference type="Pfam" id="PF13432">
    <property type="entry name" value="TPR_16"/>
    <property type="match status" value="1"/>
</dbReference>
<proteinExistence type="predicted"/>
<name>A0A1F5EWX9_9BACT</name>
<sequence length="293" mass="31442">MRRTALFLVWTAVLIGASCDGGKEPPVGEVLDLTAPPDGGAVVPPEVPTAERYAEVAEGPLNLREEPTVDSAVIVQLPARARVEILSKGREETIGEDTDRWYEVRTADGKHGYVFGAFLTLGAPAPGEGTPAPPTTLELPGSATTIPGGLGPVELLGLSEEAETAGRLTEAADYLAAALTANPEHVKGYFHLSDLYFELERYADAATALENFIAHEPDSFWGHNNLGLACIRTQNYPRAIAVLERAVQLQPEGRSGEAGEEAVRLAYRNLIAAYQANRDTEGAERARRRMDAL</sequence>
<dbReference type="SMART" id="SM00028">
    <property type="entry name" value="TPR"/>
    <property type="match status" value="3"/>
</dbReference>
<dbReference type="AlphaFoldDB" id="A0A1F5EWX9"/>
<feature type="repeat" description="TPR" evidence="3">
    <location>
        <begin position="186"/>
        <end position="219"/>
    </location>
</feature>
<dbReference type="InterPro" id="IPR051012">
    <property type="entry name" value="CellSynth/LPSAsmb/PSIAsmb"/>
</dbReference>
<dbReference type="Proteomes" id="UP000177187">
    <property type="component" value="Unassembled WGS sequence"/>
</dbReference>
<dbReference type="InterPro" id="IPR011990">
    <property type="entry name" value="TPR-like_helical_dom_sf"/>
</dbReference>
<dbReference type="STRING" id="1817816.A2Y64_01535"/>
<dbReference type="InterPro" id="IPR003646">
    <property type="entry name" value="SH3-like_bac-type"/>
</dbReference>
<protein>
    <recommendedName>
        <fullName evidence="4">SH3b domain-containing protein</fullName>
    </recommendedName>
</protein>
<dbReference type="PROSITE" id="PS50005">
    <property type="entry name" value="TPR"/>
    <property type="match status" value="2"/>
</dbReference>
<evidence type="ECO:0000313" key="6">
    <source>
        <dbReference type="Proteomes" id="UP000177187"/>
    </source>
</evidence>
<accession>A0A1F5EWX9</accession>
<dbReference type="SMART" id="SM00287">
    <property type="entry name" value="SH3b"/>
    <property type="match status" value="1"/>
</dbReference>
<evidence type="ECO:0000259" key="4">
    <source>
        <dbReference type="PROSITE" id="PS51781"/>
    </source>
</evidence>
<evidence type="ECO:0000313" key="5">
    <source>
        <dbReference type="EMBL" id="OGD71901.1"/>
    </source>
</evidence>
<evidence type="ECO:0000256" key="3">
    <source>
        <dbReference type="PROSITE-ProRule" id="PRU00339"/>
    </source>
</evidence>
<dbReference type="EMBL" id="MFAF01000137">
    <property type="protein sequence ID" value="OGD71901.1"/>
    <property type="molecule type" value="Genomic_DNA"/>
</dbReference>
<dbReference type="Gene3D" id="1.25.40.10">
    <property type="entry name" value="Tetratricopeptide repeat domain"/>
    <property type="match status" value="1"/>
</dbReference>
<evidence type="ECO:0000256" key="2">
    <source>
        <dbReference type="ARBA" id="ARBA00022803"/>
    </source>
</evidence>
<dbReference type="PROSITE" id="PS51257">
    <property type="entry name" value="PROKAR_LIPOPROTEIN"/>
    <property type="match status" value="1"/>
</dbReference>
<dbReference type="PANTHER" id="PTHR45586">
    <property type="entry name" value="TPR REPEAT-CONTAINING PROTEIN PA4667"/>
    <property type="match status" value="1"/>
</dbReference>
<keyword evidence="2 3" id="KW-0802">TPR repeat</keyword>
<feature type="domain" description="SH3b" evidence="4">
    <location>
        <begin position="51"/>
        <end position="123"/>
    </location>
</feature>
<dbReference type="PANTHER" id="PTHR45586:SF1">
    <property type="entry name" value="LIPOPOLYSACCHARIDE ASSEMBLY PROTEIN B"/>
    <property type="match status" value="1"/>
</dbReference>
<keyword evidence="1" id="KW-0677">Repeat</keyword>
<dbReference type="Gene3D" id="2.30.30.40">
    <property type="entry name" value="SH3 Domains"/>
    <property type="match status" value="1"/>
</dbReference>
<dbReference type="InterPro" id="IPR019734">
    <property type="entry name" value="TPR_rpt"/>
</dbReference>
<dbReference type="SUPFAM" id="SSF48452">
    <property type="entry name" value="TPR-like"/>
    <property type="match status" value="1"/>
</dbReference>
<dbReference type="Pfam" id="PF08239">
    <property type="entry name" value="SH3_3"/>
    <property type="match status" value="1"/>
</dbReference>
<reference evidence="5 6" key="1">
    <citation type="journal article" date="2016" name="Nat. Commun.">
        <title>Thousands of microbial genomes shed light on interconnected biogeochemical processes in an aquifer system.</title>
        <authorList>
            <person name="Anantharaman K."/>
            <person name="Brown C.T."/>
            <person name="Hug L.A."/>
            <person name="Sharon I."/>
            <person name="Castelle C.J."/>
            <person name="Probst A.J."/>
            <person name="Thomas B.C."/>
            <person name="Singh A."/>
            <person name="Wilkins M.J."/>
            <person name="Karaoz U."/>
            <person name="Brodie E.L."/>
            <person name="Williams K.H."/>
            <person name="Hubbard S.S."/>
            <person name="Banfield J.F."/>
        </authorList>
    </citation>
    <scope>NUCLEOTIDE SEQUENCE [LARGE SCALE GENOMIC DNA]</scope>
</reference>
<comment type="caution">
    <text evidence="5">The sequence shown here is derived from an EMBL/GenBank/DDBJ whole genome shotgun (WGS) entry which is preliminary data.</text>
</comment>
<dbReference type="PROSITE" id="PS51781">
    <property type="entry name" value="SH3B"/>
    <property type="match status" value="1"/>
</dbReference>